<keyword evidence="1" id="KW-0812">Transmembrane</keyword>
<accession>A0AAE0W3D2</accession>
<dbReference type="AlphaFoldDB" id="A0AAE0W3D2"/>
<name>A0AAE0W3D2_9BIVA</name>
<reference evidence="2" key="2">
    <citation type="journal article" date="2021" name="Genome Biol. Evol.">
        <title>Developing a high-quality reference genome for a parasitic bivalve with doubly uniparental inheritance (Bivalvia: Unionida).</title>
        <authorList>
            <person name="Smith C.H."/>
        </authorList>
    </citation>
    <scope>NUCLEOTIDE SEQUENCE</scope>
    <source>
        <strain evidence="2">CHS0354</strain>
        <tissue evidence="2">Mantle</tissue>
    </source>
</reference>
<feature type="transmembrane region" description="Helical" evidence="1">
    <location>
        <begin position="60"/>
        <end position="81"/>
    </location>
</feature>
<reference evidence="2" key="3">
    <citation type="submission" date="2023-05" db="EMBL/GenBank/DDBJ databases">
        <authorList>
            <person name="Smith C.H."/>
        </authorList>
    </citation>
    <scope>NUCLEOTIDE SEQUENCE</scope>
    <source>
        <strain evidence="2">CHS0354</strain>
        <tissue evidence="2">Mantle</tissue>
    </source>
</reference>
<organism evidence="2 3">
    <name type="scientific">Potamilus streckersoni</name>
    <dbReference type="NCBI Taxonomy" id="2493646"/>
    <lineage>
        <taxon>Eukaryota</taxon>
        <taxon>Metazoa</taxon>
        <taxon>Spiralia</taxon>
        <taxon>Lophotrochozoa</taxon>
        <taxon>Mollusca</taxon>
        <taxon>Bivalvia</taxon>
        <taxon>Autobranchia</taxon>
        <taxon>Heteroconchia</taxon>
        <taxon>Palaeoheterodonta</taxon>
        <taxon>Unionida</taxon>
        <taxon>Unionoidea</taxon>
        <taxon>Unionidae</taxon>
        <taxon>Ambleminae</taxon>
        <taxon>Lampsilini</taxon>
        <taxon>Potamilus</taxon>
    </lineage>
</organism>
<protein>
    <submittedName>
        <fullName evidence="2">Uncharacterized protein</fullName>
    </submittedName>
</protein>
<evidence type="ECO:0000313" key="3">
    <source>
        <dbReference type="Proteomes" id="UP001195483"/>
    </source>
</evidence>
<evidence type="ECO:0000313" key="2">
    <source>
        <dbReference type="EMBL" id="KAK3599986.1"/>
    </source>
</evidence>
<dbReference type="Proteomes" id="UP001195483">
    <property type="component" value="Unassembled WGS sequence"/>
</dbReference>
<keyword evidence="1" id="KW-0472">Membrane</keyword>
<comment type="caution">
    <text evidence="2">The sequence shown here is derived from an EMBL/GenBank/DDBJ whole genome shotgun (WGS) entry which is preliminary data.</text>
</comment>
<keyword evidence="3" id="KW-1185">Reference proteome</keyword>
<gene>
    <name evidence="2" type="ORF">CHS0354_012639</name>
</gene>
<sequence length="121" mass="13858">MNRCCRVLGRYSPIKTCLIVLTRKQRIPSIQPVRNKYVDPTSLKREPIISNRYIDDASHGAPYIVGVVISTSVGFFFYHVYCEKKRDDIIRKQAAARAKAKAEAEGKNIRFVPVQIKDMET</sequence>
<evidence type="ECO:0000256" key="1">
    <source>
        <dbReference type="SAM" id="Phobius"/>
    </source>
</evidence>
<dbReference type="EMBL" id="JAEAOA010000768">
    <property type="protein sequence ID" value="KAK3599986.1"/>
    <property type="molecule type" value="Genomic_DNA"/>
</dbReference>
<reference evidence="2" key="1">
    <citation type="journal article" date="2021" name="Genome Biol. Evol.">
        <title>A High-Quality Reference Genome for a Parasitic Bivalve with Doubly Uniparental Inheritance (Bivalvia: Unionida).</title>
        <authorList>
            <person name="Smith C.H."/>
        </authorList>
    </citation>
    <scope>NUCLEOTIDE SEQUENCE</scope>
    <source>
        <strain evidence="2">CHS0354</strain>
    </source>
</reference>
<proteinExistence type="predicted"/>
<keyword evidence="1" id="KW-1133">Transmembrane helix</keyword>